<keyword evidence="1" id="KW-0472">Membrane</keyword>
<keyword evidence="1" id="KW-0812">Transmembrane</keyword>
<dbReference type="EMBL" id="QRGR01000037">
    <property type="protein sequence ID" value="RDV11912.1"/>
    <property type="molecule type" value="Genomic_DNA"/>
</dbReference>
<accession>A0A3D8L4Q1</accession>
<gene>
    <name evidence="3" type="ORF">DXT99_23560</name>
</gene>
<protein>
    <submittedName>
        <fullName evidence="3">DUF4134 domain-containing protein</fullName>
    </submittedName>
</protein>
<evidence type="ECO:0000256" key="2">
    <source>
        <dbReference type="SAM" id="SignalP"/>
    </source>
</evidence>
<name>A0A3D8L4Q1_9BACT</name>
<feature type="transmembrane region" description="Helical" evidence="1">
    <location>
        <begin position="81"/>
        <end position="101"/>
    </location>
</feature>
<keyword evidence="4" id="KW-1185">Reference proteome</keyword>
<comment type="caution">
    <text evidence="3">The sequence shown here is derived from an EMBL/GenBank/DDBJ whole genome shotgun (WGS) entry which is preliminary data.</text>
</comment>
<feature type="transmembrane region" description="Helical" evidence="1">
    <location>
        <begin position="50"/>
        <end position="69"/>
    </location>
</feature>
<organism evidence="3 4">
    <name type="scientific">Pontibacter diazotrophicus</name>
    <dbReference type="NCBI Taxonomy" id="1400979"/>
    <lineage>
        <taxon>Bacteria</taxon>
        <taxon>Pseudomonadati</taxon>
        <taxon>Bacteroidota</taxon>
        <taxon>Cytophagia</taxon>
        <taxon>Cytophagales</taxon>
        <taxon>Hymenobacteraceae</taxon>
        <taxon>Pontibacter</taxon>
    </lineage>
</organism>
<keyword evidence="2" id="KW-0732">Signal</keyword>
<keyword evidence="1" id="KW-1133">Transmembrane helix</keyword>
<dbReference type="AlphaFoldDB" id="A0A3D8L4Q1"/>
<dbReference type="OrthoDB" id="1029065at2"/>
<dbReference type="InterPro" id="IPR025408">
    <property type="entry name" value="DUF4134"/>
</dbReference>
<dbReference type="Pfam" id="PF13572">
    <property type="entry name" value="DUF4134"/>
    <property type="match status" value="1"/>
</dbReference>
<proteinExistence type="predicted"/>
<dbReference type="Proteomes" id="UP000256708">
    <property type="component" value="Unassembled WGS sequence"/>
</dbReference>
<evidence type="ECO:0000313" key="4">
    <source>
        <dbReference type="Proteomes" id="UP000256708"/>
    </source>
</evidence>
<reference evidence="4" key="1">
    <citation type="submission" date="2018-08" db="EMBL/GenBank/DDBJ databases">
        <authorList>
            <person name="Liu Z.-W."/>
            <person name="Du Z.-J."/>
        </authorList>
    </citation>
    <scope>NUCLEOTIDE SEQUENCE [LARGE SCALE GENOMIC DNA]</scope>
    <source>
        <strain evidence="4">H4X</strain>
    </source>
</reference>
<feature type="signal peptide" evidence="2">
    <location>
        <begin position="1"/>
        <end position="26"/>
    </location>
</feature>
<evidence type="ECO:0000313" key="3">
    <source>
        <dbReference type="EMBL" id="RDV11912.1"/>
    </source>
</evidence>
<feature type="chain" id="PRO_5017831345" evidence="2">
    <location>
        <begin position="27"/>
        <end position="103"/>
    </location>
</feature>
<sequence>MASKRVRATVLFTAVTMLAFAQAAFAQGEEGINAGTSEIKKYVTPVTNLIIALGGVVALVGGVSVFIAWQNGSQDVGKKLMAWAGSCIFLMLVGAVVKAFFGV</sequence>
<evidence type="ECO:0000256" key="1">
    <source>
        <dbReference type="SAM" id="Phobius"/>
    </source>
</evidence>